<dbReference type="EMBL" id="JACHXF010000017">
    <property type="protein sequence ID" value="MBB3098988.1"/>
    <property type="molecule type" value="Genomic_DNA"/>
</dbReference>
<feature type="region of interest" description="Disordered" evidence="2">
    <location>
        <begin position="31"/>
        <end position="69"/>
    </location>
</feature>
<feature type="region of interest" description="Disordered" evidence="2">
    <location>
        <begin position="517"/>
        <end position="539"/>
    </location>
</feature>
<evidence type="ECO:0000256" key="1">
    <source>
        <dbReference type="ARBA" id="ARBA00022612"/>
    </source>
</evidence>
<dbReference type="RefSeq" id="WP_183225075.1">
    <property type="nucleotide sequence ID" value="NZ_BMPW01000020.1"/>
</dbReference>
<name>A0A7W5AMG3_9ACTN</name>
<evidence type="ECO:0000256" key="2">
    <source>
        <dbReference type="SAM" id="MobiDB-lite"/>
    </source>
</evidence>
<organism evidence="4 5">
    <name type="scientific">Actinoplanes campanulatus</name>
    <dbReference type="NCBI Taxonomy" id="113559"/>
    <lineage>
        <taxon>Bacteria</taxon>
        <taxon>Bacillati</taxon>
        <taxon>Actinomycetota</taxon>
        <taxon>Actinomycetes</taxon>
        <taxon>Micromonosporales</taxon>
        <taxon>Micromonosporaceae</taxon>
        <taxon>Actinoplanes</taxon>
    </lineage>
</organism>
<dbReference type="NCBIfam" id="TIGR01630">
    <property type="entry name" value="psiM2_ORF9"/>
    <property type="match status" value="1"/>
</dbReference>
<reference evidence="4 5" key="1">
    <citation type="submission" date="2020-08" db="EMBL/GenBank/DDBJ databases">
        <title>Genomic Encyclopedia of Type Strains, Phase III (KMG-III): the genomes of soil and plant-associated and newly described type strains.</title>
        <authorList>
            <person name="Whitman W."/>
        </authorList>
    </citation>
    <scope>NUCLEOTIDE SEQUENCE [LARGE SCALE GENOMIC DNA]</scope>
    <source>
        <strain evidence="4 5">CECT 3287</strain>
    </source>
</reference>
<feature type="compositionally biased region" description="Basic and acidic residues" evidence="2">
    <location>
        <begin position="31"/>
        <end position="46"/>
    </location>
</feature>
<dbReference type="InterPro" id="IPR027417">
    <property type="entry name" value="P-loop_NTPase"/>
</dbReference>
<evidence type="ECO:0000313" key="4">
    <source>
        <dbReference type="EMBL" id="MBB3098988.1"/>
    </source>
</evidence>
<proteinExistence type="predicted"/>
<dbReference type="Gene3D" id="3.40.50.300">
    <property type="entry name" value="P-loop containing nucleotide triphosphate hydrolases"/>
    <property type="match status" value="1"/>
</dbReference>
<dbReference type="AlphaFoldDB" id="A0A7W5AMG3"/>
<keyword evidence="5" id="KW-1185">Reference proteome</keyword>
<feature type="domain" description="Terminase large subunit gp17-like C-terminal" evidence="3">
    <location>
        <begin position="371"/>
        <end position="511"/>
    </location>
</feature>
<accession>A0A7W5AMG3</accession>
<evidence type="ECO:0000313" key="5">
    <source>
        <dbReference type="Proteomes" id="UP000590749"/>
    </source>
</evidence>
<dbReference type="InterPro" id="IPR006517">
    <property type="entry name" value="Phage_terminase_lsu-like_C"/>
</dbReference>
<comment type="caution">
    <text evidence="4">The sequence shown here is derived from an EMBL/GenBank/DDBJ whole genome shotgun (WGS) entry which is preliminary data.</text>
</comment>
<evidence type="ECO:0000259" key="3">
    <source>
        <dbReference type="Pfam" id="PF17289"/>
    </source>
</evidence>
<protein>
    <submittedName>
        <fullName evidence="4">Putative phage terminase large subunit-like protein</fullName>
    </submittedName>
</protein>
<dbReference type="Pfam" id="PF17289">
    <property type="entry name" value="Terminase_6C"/>
    <property type="match status" value="1"/>
</dbReference>
<dbReference type="InterPro" id="IPR035421">
    <property type="entry name" value="Terminase_6C"/>
</dbReference>
<dbReference type="Proteomes" id="UP000590749">
    <property type="component" value="Unassembled WGS sequence"/>
</dbReference>
<sequence length="539" mass="60317">MTASTLKSPSLPPSLKAIKLEKLRELRRLKAEKEHRKAAEARAKRDANRKRWPSPLDMAADLDPPRLDENGDRAGAWRTPALELINTALVDLAEGREKRLAAFMSPQEGKSTTVSFWFPLWLLTCVNPNLRILIISYSDEMARRWGAEIKDALERWSGDEGTIDLGLRLRKDSRAAGRWNIAGHKGSVYCAGIAGSITGKPGDVILVDDPLKNMSEAQSEKIREKAMSVYRSAIVPRLGPSARMGWIQTCWHESEPIRQILANEGERKNGGRWRTITIPAIADSPNDDLGRKIGEWQESARGERDWAGIRKTVGEYVFSALYQQRPSPAEGNLFKRIWWRYWSHAPQTGASPRLDLGGRIFDLQDCWRFATVDLANSTKTSGDWTVISAWARSIDGDLVLLDRTRAKIGEIDHFTHARPLVQRWQLDTLYVEQSQYGTTLVREATNDRVPIAPLVADTDKLSRALPASAWASNGRIWLPAGADWIKTWVDEFAGFPNAAHDDQVDTLAYAVRVAVTKWAPPPPRPPDQSSGGDPLNSPM</sequence>
<keyword evidence="1" id="KW-1188">Viral release from host cell</keyword>
<dbReference type="Gene3D" id="3.30.420.240">
    <property type="match status" value="1"/>
</dbReference>
<gene>
    <name evidence="4" type="ORF">FHR83_006694</name>
</gene>